<protein>
    <submittedName>
        <fullName evidence="2">Threonylcarbamoyl-AMP synthase</fullName>
    </submittedName>
</protein>
<dbReference type="InterPro" id="IPR017945">
    <property type="entry name" value="DHBP_synth_RibB-like_a/b_dom"/>
</dbReference>
<dbReference type="InterPro" id="IPR006070">
    <property type="entry name" value="Sua5-like_dom"/>
</dbReference>
<evidence type="ECO:0000313" key="3">
    <source>
        <dbReference type="Proteomes" id="UP000280792"/>
    </source>
</evidence>
<accession>A0A3P3VRA9</accession>
<dbReference type="RefSeq" id="WP_125014643.1">
    <property type="nucleotide sequence ID" value="NZ_QWEZ01000001.1"/>
</dbReference>
<gene>
    <name evidence="2" type="ORF">D0544_03645</name>
</gene>
<dbReference type="PROSITE" id="PS51163">
    <property type="entry name" value="YRDC"/>
    <property type="match status" value="1"/>
</dbReference>
<comment type="caution">
    <text evidence="2">The sequence shown here is derived from an EMBL/GenBank/DDBJ whole genome shotgun (WGS) entry which is preliminary data.</text>
</comment>
<feature type="domain" description="YrdC-like" evidence="1">
    <location>
        <begin position="14"/>
        <end position="200"/>
    </location>
</feature>
<dbReference type="InterPro" id="IPR052532">
    <property type="entry name" value="SUA5_domain"/>
</dbReference>
<dbReference type="NCBIfam" id="TIGR00057">
    <property type="entry name" value="L-threonylcarbamoyladenylate synthase"/>
    <property type="match status" value="1"/>
</dbReference>
<name>A0A3P3VRA9_9GAMM</name>
<dbReference type="Gene3D" id="3.90.870.10">
    <property type="entry name" value="DHBP synthase"/>
    <property type="match status" value="1"/>
</dbReference>
<reference evidence="2 3" key="2">
    <citation type="submission" date="2018-12" db="EMBL/GenBank/DDBJ databases">
        <title>Simiduia agarivorans gen. nov., sp. nov., a marine, agarolytic bacterium isolated from shallow coastal water from Keelung, Taiwan.</title>
        <authorList>
            <person name="Shieh W.Y."/>
        </authorList>
    </citation>
    <scope>NUCLEOTIDE SEQUENCE [LARGE SCALE GENOMIC DNA]</scope>
    <source>
        <strain evidence="2 3">GTF-13</strain>
    </source>
</reference>
<dbReference type="PANTHER" id="PTHR42828:SF3">
    <property type="entry name" value="THREONYLCARBAMOYL-AMP SYNTHASE"/>
    <property type="match status" value="1"/>
</dbReference>
<dbReference type="AlphaFoldDB" id="A0A3P3VRA9"/>
<dbReference type="GO" id="GO:0003725">
    <property type="term" value="F:double-stranded RNA binding"/>
    <property type="evidence" value="ECO:0007669"/>
    <property type="project" value="InterPro"/>
</dbReference>
<sequence length="209" mass="23340">MSQFFQIHPDNPQARLIMQAAEIIRKGGVVAYPTDSAYAVGCHLGDKKAVDRIRRLRQLDDKHNFTLMCRDLSELATYAKVANTEYRLLKANTPGAYTFILNATNEVPRRLLHPKRRTIGLRVPNHATTLALLEELGEPMISCTLILPGEELPMTDPYEIRDLLEHQLDLVIDGGYCGMEATTVVNLTGDLPQVTRTGLGDPQPFLSED</sequence>
<dbReference type="Pfam" id="PF01300">
    <property type="entry name" value="Sua5_yciO_yrdC"/>
    <property type="match status" value="1"/>
</dbReference>
<proteinExistence type="predicted"/>
<dbReference type="Proteomes" id="UP000280792">
    <property type="component" value="Unassembled WGS sequence"/>
</dbReference>
<dbReference type="PANTHER" id="PTHR42828">
    <property type="entry name" value="DHBP SYNTHASE RIBB-LIKE ALPHA/BETA DOMAIN-CONTAINING PROTEIN"/>
    <property type="match status" value="1"/>
</dbReference>
<evidence type="ECO:0000259" key="1">
    <source>
        <dbReference type="PROSITE" id="PS51163"/>
    </source>
</evidence>
<organism evidence="2 3">
    <name type="scientific">Aestuariirhabdus litorea</name>
    <dbReference type="NCBI Taxonomy" id="2528527"/>
    <lineage>
        <taxon>Bacteria</taxon>
        <taxon>Pseudomonadati</taxon>
        <taxon>Pseudomonadota</taxon>
        <taxon>Gammaproteobacteria</taxon>
        <taxon>Oceanospirillales</taxon>
        <taxon>Aestuariirhabdaceae</taxon>
        <taxon>Aestuariirhabdus</taxon>
    </lineage>
</organism>
<evidence type="ECO:0000313" key="2">
    <source>
        <dbReference type="EMBL" id="RRJ84216.1"/>
    </source>
</evidence>
<keyword evidence="3" id="KW-1185">Reference proteome</keyword>
<dbReference type="SUPFAM" id="SSF55821">
    <property type="entry name" value="YrdC/RibB"/>
    <property type="match status" value="1"/>
</dbReference>
<reference evidence="2 3" key="1">
    <citation type="submission" date="2018-08" db="EMBL/GenBank/DDBJ databases">
        <authorList>
            <person name="Khan S.A."/>
        </authorList>
    </citation>
    <scope>NUCLEOTIDE SEQUENCE [LARGE SCALE GENOMIC DNA]</scope>
    <source>
        <strain evidence="2 3">GTF-13</strain>
    </source>
</reference>
<dbReference type="EMBL" id="QWEZ01000001">
    <property type="protein sequence ID" value="RRJ84216.1"/>
    <property type="molecule type" value="Genomic_DNA"/>
</dbReference>